<evidence type="ECO:0000256" key="1">
    <source>
        <dbReference type="ARBA" id="ARBA00001946"/>
    </source>
</evidence>
<accession>A0ABY6P456</accession>
<dbReference type="PANTHER" id="PTHR10885:SF0">
    <property type="entry name" value="ISOPENTENYL-DIPHOSPHATE DELTA-ISOMERASE"/>
    <property type="match status" value="1"/>
</dbReference>
<evidence type="ECO:0000313" key="8">
    <source>
        <dbReference type="Proteomes" id="UP001164965"/>
    </source>
</evidence>
<dbReference type="SUPFAM" id="SSF55811">
    <property type="entry name" value="Nudix"/>
    <property type="match status" value="1"/>
</dbReference>
<dbReference type="InterPro" id="IPR024195">
    <property type="entry name" value="NUDIX_hydrolase_YfcD_pred"/>
</dbReference>
<reference evidence="7" key="1">
    <citation type="submission" date="2022-10" db="EMBL/GenBank/DDBJ databases">
        <title>Rhodococcus sp.75.</title>
        <authorList>
            <person name="Sun M."/>
        </authorList>
    </citation>
    <scope>NUCLEOTIDE SEQUENCE</scope>
    <source>
        <strain evidence="7">75</strain>
    </source>
</reference>
<protein>
    <submittedName>
        <fullName evidence="7">NUDIX domain-containing protein</fullName>
    </submittedName>
</protein>
<dbReference type="PIRSF" id="PIRSF017340">
    <property type="entry name" value="Nudix_hydro"/>
    <property type="match status" value="1"/>
</dbReference>
<gene>
    <name evidence="7" type="ORF">RHODO2019_07895</name>
</gene>
<evidence type="ECO:0000313" key="7">
    <source>
        <dbReference type="EMBL" id="UZJ26313.1"/>
    </source>
</evidence>
<proteinExistence type="inferred from homology"/>
<evidence type="ECO:0000256" key="5">
    <source>
        <dbReference type="ARBA" id="ARBA00022842"/>
    </source>
</evidence>
<keyword evidence="5" id="KW-0460">Magnesium</keyword>
<sequence>MTDELVARYDAEGREVGVVRRSRVYAEGLWHACAGVLLRSADGSRVLVHRRVQSKAVFAGLHDCVAGGVLAPGEDFAGAAARELGEELGVHDVELHPLDEIAYDDGRWRYHLVVFEARSDGPLVLQPDEVAEAWWWTPAELRAHLADPAWPFVPDTRALLQHLDTGAGW</sequence>
<evidence type="ECO:0000256" key="3">
    <source>
        <dbReference type="ARBA" id="ARBA00022723"/>
    </source>
</evidence>
<organism evidence="7 8">
    <name type="scientific">Rhodococcus antarcticus</name>
    <dbReference type="NCBI Taxonomy" id="2987751"/>
    <lineage>
        <taxon>Bacteria</taxon>
        <taxon>Bacillati</taxon>
        <taxon>Actinomycetota</taxon>
        <taxon>Actinomycetes</taxon>
        <taxon>Mycobacteriales</taxon>
        <taxon>Nocardiaceae</taxon>
        <taxon>Rhodococcus</taxon>
    </lineage>
</organism>
<dbReference type="PANTHER" id="PTHR10885">
    <property type="entry name" value="ISOPENTENYL-DIPHOSPHATE DELTA-ISOMERASE"/>
    <property type="match status" value="1"/>
</dbReference>
<dbReference type="PROSITE" id="PS51462">
    <property type="entry name" value="NUDIX"/>
    <property type="match status" value="1"/>
</dbReference>
<evidence type="ECO:0000256" key="4">
    <source>
        <dbReference type="ARBA" id="ARBA00022801"/>
    </source>
</evidence>
<comment type="cofactor">
    <cofactor evidence="1">
        <name>Mg(2+)</name>
        <dbReference type="ChEBI" id="CHEBI:18420"/>
    </cofactor>
</comment>
<dbReference type="PROSITE" id="PS00893">
    <property type="entry name" value="NUDIX_BOX"/>
    <property type="match status" value="1"/>
</dbReference>
<dbReference type="Proteomes" id="UP001164965">
    <property type="component" value="Chromosome"/>
</dbReference>
<evidence type="ECO:0000259" key="6">
    <source>
        <dbReference type="PROSITE" id="PS51462"/>
    </source>
</evidence>
<dbReference type="RefSeq" id="WP_265384417.1">
    <property type="nucleotide sequence ID" value="NZ_CP110615.1"/>
</dbReference>
<feature type="domain" description="Nudix hydrolase" evidence="6">
    <location>
        <begin position="29"/>
        <end position="158"/>
    </location>
</feature>
<name>A0ABY6P456_9NOCA</name>
<dbReference type="Gene3D" id="3.90.79.10">
    <property type="entry name" value="Nucleoside Triphosphate Pyrophosphohydrolase"/>
    <property type="match status" value="1"/>
</dbReference>
<dbReference type="InterPro" id="IPR015797">
    <property type="entry name" value="NUDIX_hydrolase-like_dom_sf"/>
</dbReference>
<dbReference type="EMBL" id="CP110615">
    <property type="protein sequence ID" value="UZJ26313.1"/>
    <property type="molecule type" value="Genomic_DNA"/>
</dbReference>
<evidence type="ECO:0000256" key="2">
    <source>
        <dbReference type="ARBA" id="ARBA00005582"/>
    </source>
</evidence>
<keyword evidence="3" id="KW-0479">Metal-binding</keyword>
<dbReference type="InterPro" id="IPR000086">
    <property type="entry name" value="NUDIX_hydrolase_dom"/>
</dbReference>
<keyword evidence="4" id="KW-0378">Hydrolase</keyword>
<comment type="similarity">
    <text evidence="2">Belongs to the Nudix hydrolase family.</text>
</comment>
<keyword evidence="8" id="KW-1185">Reference proteome</keyword>
<dbReference type="Pfam" id="PF00293">
    <property type="entry name" value="NUDIX"/>
    <property type="match status" value="1"/>
</dbReference>
<dbReference type="InterPro" id="IPR020084">
    <property type="entry name" value="NUDIX_hydrolase_CS"/>
</dbReference>